<accession>A0A2R5GY53</accession>
<comment type="similarity">
    <text evidence="1">Belongs to the peptidase T1B family. HslV subfamily.</text>
</comment>
<keyword evidence="3" id="KW-0888">Threonine protease</keyword>
<keyword evidence="2 5" id="KW-0645">Protease</keyword>
<evidence type="ECO:0000256" key="1">
    <source>
        <dbReference type="ARBA" id="ARBA00006053"/>
    </source>
</evidence>
<name>A0A2R5GY53_9STRA</name>
<dbReference type="PANTHER" id="PTHR32194:SF7">
    <property type="entry name" value="ATP-DEPENDENT PROTEASE SUBUNIT HSLV"/>
    <property type="match status" value="1"/>
</dbReference>
<dbReference type="Proteomes" id="UP000241890">
    <property type="component" value="Unassembled WGS sequence"/>
</dbReference>
<dbReference type="GO" id="GO:0051603">
    <property type="term" value="P:proteolysis involved in protein catabolic process"/>
    <property type="evidence" value="ECO:0007669"/>
    <property type="project" value="InterPro"/>
</dbReference>
<dbReference type="InterPro" id="IPR023333">
    <property type="entry name" value="Proteasome_suB-type"/>
</dbReference>
<sequence length="231" mass="24097">MAAPRLSTVSRGAAMATPLRSVGVARAMSSSAFSNEMHGTTILSVRRGGKVVVIGDGQISQGNSVVKGNAIKVRRLGGSSDKNGGENVVLAGFAGATADALTLLDRLEKKLEQYPGQLTRSCVELAKLWRTDKYLRRLEAIMIVVDKDVSLTLTGNGDVLHSPDGVIAVGSGGLFALSAARALSGLDAPDLSAEEIAKRSMDVASELCVFTNSNYTMETIEASSESKVPSA</sequence>
<dbReference type="GO" id="GO:0009376">
    <property type="term" value="C:HslUV protease complex"/>
    <property type="evidence" value="ECO:0007669"/>
    <property type="project" value="InterPro"/>
</dbReference>
<evidence type="ECO:0000313" key="5">
    <source>
        <dbReference type="EMBL" id="GBG32904.1"/>
    </source>
</evidence>
<protein>
    <submittedName>
        <fullName evidence="5">ATP-dependent protease subunit HslV</fullName>
    </submittedName>
</protein>
<dbReference type="InParanoid" id="A0A2R5GY53"/>
<dbReference type="NCBIfam" id="NF003964">
    <property type="entry name" value="PRK05456.1"/>
    <property type="match status" value="1"/>
</dbReference>
<dbReference type="InterPro" id="IPR029055">
    <property type="entry name" value="Ntn_hydrolases_N"/>
</dbReference>
<dbReference type="Gene3D" id="3.60.20.10">
    <property type="entry name" value="Glutamine Phosphoribosylpyrophosphate, subunit 1, domain 1"/>
    <property type="match status" value="1"/>
</dbReference>
<proteinExistence type="inferred from homology"/>
<dbReference type="CDD" id="cd01913">
    <property type="entry name" value="protease_HslV"/>
    <property type="match status" value="1"/>
</dbReference>
<keyword evidence="4" id="KW-0378">Hydrolase</keyword>
<evidence type="ECO:0000313" key="6">
    <source>
        <dbReference type="Proteomes" id="UP000241890"/>
    </source>
</evidence>
<dbReference type="InterPro" id="IPR001353">
    <property type="entry name" value="Proteasome_sua/b"/>
</dbReference>
<reference evidence="5 6" key="1">
    <citation type="submission" date="2017-12" db="EMBL/GenBank/DDBJ databases">
        <title>Sequencing, de novo assembly and annotation of complete genome of a new Thraustochytrid species, strain FCC1311.</title>
        <authorList>
            <person name="Sedici K."/>
            <person name="Godart F."/>
            <person name="Aiese Cigliano R."/>
            <person name="Sanseverino W."/>
            <person name="Barakat M."/>
            <person name="Ortet P."/>
            <person name="Marechal E."/>
            <person name="Cagnac O."/>
            <person name="Amato A."/>
        </authorList>
    </citation>
    <scope>NUCLEOTIDE SEQUENCE [LARGE SCALE GENOMIC DNA]</scope>
</reference>
<dbReference type="GO" id="GO:0004298">
    <property type="term" value="F:threonine-type endopeptidase activity"/>
    <property type="evidence" value="ECO:0007669"/>
    <property type="project" value="UniProtKB-KW"/>
</dbReference>
<evidence type="ECO:0000256" key="2">
    <source>
        <dbReference type="ARBA" id="ARBA00022670"/>
    </source>
</evidence>
<dbReference type="SUPFAM" id="SSF56235">
    <property type="entry name" value="N-terminal nucleophile aminohydrolases (Ntn hydrolases)"/>
    <property type="match status" value="1"/>
</dbReference>
<dbReference type="Pfam" id="PF00227">
    <property type="entry name" value="Proteasome"/>
    <property type="match status" value="1"/>
</dbReference>
<dbReference type="PANTHER" id="PTHR32194">
    <property type="entry name" value="METALLOPROTEASE TLDD"/>
    <property type="match status" value="1"/>
</dbReference>
<dbReference type="GO" id="GO:0005839">
    <property type="term" value="C:proteasome core complex"/>
    <property type="evidence" value="ECO:0007669"/>
    <property type="project" value="InterPro"/>
</dbReference>
<dbReference type="InterPro" id="IPR022281">
    <property type="entry name" value="ATP-dep_Prtase_HsIV_su"/>
</dbReference>
<keyword evidence="6" id="KW-1185">Reference proteome</keyword>
<evidence type="ECO:0000256" key="4">
    <source>
        <dbReference type="ARBA" id="ARBA00022801"/>
    </source>
</evidence>
<gene>
    <name evidence="5" type="ORF">FCC1311_091302</name>
</gene>
<dbReference type="PROSITE" id="PS51476">
    <property type="entry name" value="PROTEASOME_BETA_2"/>
    <property type="match status" value="1"/>
</dbReference>
<dbReference type="AlphaFoldDB" id="A0A2R5GY53"/>
<organism evidence="5 6">
    <name type="scientific">Hondaea fermentalgiana</name>
    <dbReference type="NCBI Taxonomy" id="2315210"/>
    <lineage>
        <taxon>Eukaryota</taxon>
        <taxon>Sar</taxon>
        <taxon>Stramenopiles</taxon>
        <taxon>Bigyra</taxon>
        <taxon>Labyrinthulomycetes</taxon>
        <taxon>Thraustochytrida</taxon>
        <taxon>Thraustochytriidae</taxon>
        <taxon>Hondaea</taxon>
    </lineage>
</organism>
<evidence type="ECO:0000256" key="3">
    <source>
        <dbReference type="ARBA" id="ARBA00022698"/>
    </source>
</evidence>
<dbReference type="OrthoDB" id="276825at2759"/>
<comment type="caution">
    <text evidence="5">The sequence shown here is derived from an EMBL/GenBank/DDBJ whole genome shotgun (WGS) entry which is preliminary data.</text>
</comment>
<dbReference type="EMBL" id="BEYU01000134">
    <property type="protein sequence ID" value="GBG32904.1"/>
    <property type="molecule type" value="Genomic_DNA"/>
</dbReference>
<dbReference type="NCBIfam" id="TIGR03692">
    <property type="entry name" value="ATP_dep_HslV"/>
    <property type="match status" value="1"/>
</dbReference>